<accession>A0AAD5MIN8</accession>
<evidence type="ECO:0000313" key="2">
    <source>
        <dbReference type="Proteomes" id="UP001196413"/>
    </source>
</evidence>
<sequence length="97" mass="10905">MAMYCDIRDDELRVLWLPGRRSGTFGVWRSSVDVSGLISEERQCPSGPAVNITAYLLWKRSRMPPAGELAVLFLGCRLAFVNGSDSLMRRSQLDKQV</sequence>
<dbReference type="Proteomes" id="UP001196413">
    <property type="component" value="Unassembled WGS sequence"/>
</dbReference>
<organism evidence="1 2">
    <name type="scientific">Parelaphostrongylus tenuis</name>
    <name type="common">Meningeal worm</name>
    <dbReference type="NCBI Taxonomy" id="148309"/>
    <lineage>
        <taxon>Eukaryota</taxon>
        <taxon>Metazoa</taxon>
        <taxon>Ecdysozoa</taxon>
        <taxon>Nematoda</taxon>
        <taxon>Chromadorea</taxon>
        <taxon>Rhabditida</taxon>
        <taxon>Rhabditina</taxon>
        <taxon>Rhabditomorpha</taxon>
        <taxon>Strongyloidea</taxon>
        <taxon>Metastrongylidae</taxon>
        <taxon>Parelaphostrongylus</taxon>
    </lineage>
</organism>
<dbReference type="AlphaFoldDB" id="A0AAD5MIN8"/>
<comment type="caution">
    <text evidence="1">The sequence shown here is derived from an EMBL/GenBank/DDBJ whole genome shotgun (WGS) entry which is preliminary data.</text>
</comment>
<protein>
    <submittedName>
        <fullName evidence="1">Uncharacterized protein</fullName>
    </submittedName>
</protein>
<reference evidence="1" key="1">
    <citation type="submission" date="2021-06" db="EMBL/GenBank/DDBJ databases">
        <title>Parelaphostrongylus tenuis whole genome reference sequence.</title>
        <authorList>
            <person name="Garwood T.J."/>
            <person name="Larsen P.A."/>
            <person name="Fountain-Jones N.M."/>
            <person name="Garbe J.R."/>
            <person name="Macchietto M.G."/>
            <person name="Kania S.A."/>
            <person name="Gerhold R.W."/>
            <person name="Richards J.E."/>
            <person name="Wolf T.M."/>
        </authorList>
    </citation>
    <scope>NUCLEOTIDE SEQUENCE</scope>
    <source>
        <strain evidence="1">MNPRO001-30</strain>
        <tissue evidence="1">Meninges</tissue>
    </source>
</reference>
<name>A0AAD5MIN8_PARTN</name>
<keyword evidence="2" id="KW-1185">Reference proteome</keyword>
<evidence type="ECO:0000313" key="1">
    <source>
        <dbReference type="EMBL" id="KAJ1358955.1"/>
    </source>
</evidence>
<dbReference type="EMBL" id="JAHQIW010003527">
    <property type="protein sequence ID" value="KAJ1358955.1"/>
    <property type="molecule type" value="Genomic_DNA"/>
</dbReference>
<gene>
    <name evidence="1" type="ORF">KIN20_017540</name>
</gene>
<proteinExistence type="predicted"/>